<dbReference type="Proteomes" id="UP000076154">
    <property type="component" value="Unassembled WGS sequence"/>
</dbReference>
<evidence type="ECO:0008006" key="3">
    <source>
        <dbReference type="Google" id="ProtNLM"/>
    </source>
</evidence>
<evidence type="ECO:0000313" key="2">
    <source>
        <dbReference type="Proteomes" id="UP000076154"/>
    </source>
</evidence>
<sequence>MSTVNPTCNLCSGAPCGSTVHRCLRIPEILDNVFGHVGAMGVAGFKFQLGSLLSLALACTTYTNLALDRIWYSSQPSLVRLLHLLPKDAYKVKMITRGLFRTPATVRASLCPSFVGRSLTLRITFSRDLRPSDFDRVLFYASRIRRFGDSYATSYCPSSRLPDDTLQAIWDSMPLPSTPILPLLRHFGIHLNSLVEESLIFPVVHGAPITSFEIFFAEGMIARANSDKVRDVIRPYYAALTAWKISTNRMTPSPALMEMYCALGANLQTFDVAKLGINSAAFVHLARMPRLRKLLFCIDASQLHLFNREPQSKGEFPELEELEVETTDLDAVTELMKRLRPQRLEKLVVLRALNQVDKVNWDLDPFFDALGSNVSQGRGLVRLDLWSRESSLTTPITVSTLRPLFKCKMIEHLEIGYGANLAIDNAGIAEMAAAWPYLRVLRLTESDSTSVQPQATLAGLLHLVASCRALEALLLRVDAKQDVPDIAQVGHIVPNYNVKDLDVSTSPAIDHKRLAAVIRRAMPSVSDVLFEWLNNYTDDDMFFPPFGPDKFYHDCWEKVREMVHERFKASKVVE</sequence>
<name>A0A369J9V5_HYPMA</name>
<dbReference type="OrthoDB" id="3255541at2759"/>
<accession>A0A369J9V5</accession>
<dbReference type="InParanoid" id="A0A369J9V5"/>
<keyword evidence="2" id="KW-1185">Reference proteome</keyword>
<protein>
    <recommendedName>
        <fullName evidence="3">F-box domain-containing protein</fullName>
    </recommendedName>
</protein>
<reference evidence="1" key="1">
    <citation type="submission" date="2018-04" db="EMBL/GenBank/DDBJ databases">
        <title>Whole genome sequencing of Hypsizygus marmoreus.</title>
        <authorList>
            <person name="Choi I.-G."/>
            <person name="Min B."/>
            <person name="Kim J.-G."/>
            <person name="Kim S."/>
            <person name="Oh Y.-L."/>
            <person name="Kong W.-S."/>
            <person name="Park H."/>
            <person name="Jeong J."/>
            <person name="Song E.-S."/>
        </authorList>
    </citation>
    <scope>NUCLEOTIDE SEQUENCE [LARGE SCALE GENOMIC DNA]</scope>
    <source>
        <strain evidence="1">51987-8</strain>
    </source>
</reference>
<dbReference type="AlphaFoldDB" id="A0A369J9V5"/>
<dbReference type="InterPro" id="IPR032675">
    <property type="entry name" value="LRR_dom_sf"/>
</dbReference>
<evidence type="ECO:0000313" key="1">
    <source>
        <dbReference type="EMBL" id="RDB17407.1"/>
    </source>
</evidence>
<dbReference type="SUPFAM" id="SSF52047">
    <property type="entry name" value="RNI-like"/>
    <property type="match status" value="1"/>
</dbReference>
<comment type="caution">
    <text evidence="1">The sequence shown here is derived from an EMBL/GenBank/DDBJ whole genome shotgun (WGS) entry which is preliminary data.</text>
</comment>
<dbReference type="Gene3D" id="3.80.10.10">
    <property type="entry name" value="Ribonuclease Inhibitor"/>
    <property type="match status" value="1"/>
</dbReference>
<proteinExistence type="predicted"/>
<gene>
    <name evidence="1" type="ORF">Hypma_001751</name>
</gene>
<dbReference type="EMBL" id="LUEZ02000113">
    <property type="protein sequence ID" value="RDB17407.1"/>
    <property type="molecule type" value="Genomic_DNA"/>
</dbReference>
<organism evidence="1 2">
    <name type="scientific">Hypsizygus marmoreus</name>
    <name type="common">White beech mushroom</name>
    <name type="synonym">Agaricus marmoreus</name>
    <dbReference type="NCBI Taxonomy" id="39966"/>
    <lineage>
        <taxon>Eukaryota</taxon>
        <taxon>Fungi</taxon>
        <taxon>Dikarya</taxon>
        <taxon>Basidiomycota</taxon>
        <taxon>Agaricomycotina</taxon>
        <taxon>Agaricomycetes</taxon>
        <taxon>Agaricomycetidae</taxon>
        <taxon>Agaricales</taxon>
        <taxon>Tricholomatineae</taxon>
        <taxon>Lyophyllaceae</taxon>
        <taxon>Hypsizygus</taxon>
    </lineage>
</organism>